<evidence type="ECO:0000256" key="3">
    <source>
        <dbReference type="ARBA" id="ARBA00022723"/>
    </source>
</evidence>
<dbReference type="SUPFAM" id="SSF56784">
    <property type="entry name" value="HAD-like"/>
    <property type="match status" value="1"/>
</dbReference>
<dbReference type="Gene3D" id="3.40.50.1000">
    <property type="entry name" value="HAD superfamily/HAD-like"/>
    <property type="match status" value="2"/>
</dbReference>
<evidence type="ECO:0000256" key="6">
    <source>
        <dbReference type="SAM" id="Phobius"/>
    </source>
</evidence>
<feature type="signal peptide" evidence="7">
    <location>
        <begin position="1"/>
        <end position="18"/>
    </location>
</feature>
<dbReference type="PANTHER" id="PTHR46594:SF2">
    <property type="entry name" value="COPPER-TRANSPORTING ATPASE HMA4"/>
    <property type="match status" value="1"/>
</dbReference>
<dbReference type="AlphaFoldDB" id="A0A540NC70"/>
<protein>
    <recommendedName>
        <fullName evidence="10">HMA domain-containing protein</fullName>
    </recommendedName>
</protein>
<keyword evidence="2 6" id="KW-0812">Transmembrane</keyword>
<feature type="chain" id="PRO_5022162867" description="HMA domain-containing protein" evidence="7">
    <location>
        <begin position="19"/>
        <end position="366"/>
    </location>
</feature>
<dbReference type="InterPro" id="IPR023214">
    <property type="entry name" value="HAD_sf"/>
</dbReference>
<gene>
    <name evidence="8" type="ORF">C1H46_005723</name>
</gene>
<feature type="transmembrane region" description="Helical" evidence="6">
    <location>
        <begin position="328"/>
        <end position="348"/>
    </location>
</feature>
<dbReference type="InterPro" id="IPR036412">
    <property type="entry name" value="HAD-like_sf"/>
</dbReference>
<feature type="transmembrane region" description="Helical" evidence="6">
    <location>
        <begin position="299"/>
        <end position="322"/>
    </location>
</feature>
<proteinExistence type="predicted"/>
<organism evidence="8 9">
    <name type="scientific">Malus baccata</name>
    <name type="common">Siberian crab apple</name>
    <name type="synonym">Pyrus baccata</name>
    <dbReference type="NCBI Taxonomy" id="106549"/>
    <lineage>
        <taxon>Eukaryota</taxon>
        <taxon>Viridiplantae</taxon>
        <taxon>Streptophyta</taxon>
        <taxon>Embryophyta</taxon>
        <taxon>Tracheophyta</taxon>
        <taxon>Spermatophyta</taxon>
        <taxon>Magnoliopsida</taxon>
        <taxon>eudicotyledons</taxon>
        <taxon>Gunneridae</taxon>
        <taxon>Pentapetalae</taxon>
        <taxon>rosids</taxon>
        <taxon>fabids</taxon>
        <taxon>Rosales</taxon>
        <taxon>Rosaceae</taxon>
        <taxon>Amygdaloideae</taxon>
        <taxon>Maleae</taxon>
        <taxon>Malus</taxon>
    </lineage>
</organism>
<dbReference type="PRINTS" id="PR00119">
    <property type="entry name" value="CATATPASE"/>
</dbReference>
<evidence type="ECO:0008006" key="10">
    <source>
        <dbReference type="Google" id="ProtNLM"/>
    </source>
</evidence>
<dbReference type="InterPro" id="IPR001757">
    <property type="entry name" value="P_typ_ATPase"/>
</dbReference>
<dbReference type="STRING" id="106549.A0A540NC70"/>
<dbReference type="GO" id="GO:0005524">
    <property type="term" value="F:ATP binding"/>
    <property type="evidence" value="ECO:0007669"/>
    <property type="project" value="InterPro"/>
</dbReference>
<dbReference type="Gene3D" id="3.40.1110.10">
    <property type="entry name" value="Calcium-transporting ATPase, cytoplasmic domain N"/>
    <property type="match status" value="1"/>
</dbReference>
<name>A0A540NC70_MALBA</name>
<keyword evidence="4 6" id="KW-1133">Transmembrane helix</keyword>
<evidence type="ECO:0000256" key="1">
    <source>
        <dbReference type="ARBA" id="ARBA00004370"/>
    </source>
</evidence>
<evidence type="ECO:0000313" key="8">
    <source>
        <dbReference type="EMBL" id="TQE08631.1"/>
    </source>
</evidence>
<accession>A0A540NC70</accession>
<comment type="subcellular location">
    <subcellularLocation>
        <location evidence="1">Membrane</location>
    </subcellularLocation>
</comment>
<dbReference type="GO" id="GO:0046872">
    <property type="term" value="F:metal ion binding"/>
    <property type="evidence" value="ECO:0007669"/>
    <property type="project" value="UniProtKB-KW"/>
</dbReference>
<dbReference type="InterPro" id="IPR018303">
    <property type="entry name" value="ATPase_P-typ_P_site"/>
</dbReference>
<dbReference type="PROSITE" id="PS51257">
    <property type="entry name" value="PROKAR_LIPOPROTEIN"/>
    <property type="match status" value="1"/>
</dbReference>
<dbReference type="EMBL" id="VIEB01000068">
    <property type="protein sequence ID" value="TQE08631.1"/>
    <property type="molecule type" value="Genomic_DNA"/>
</dbReference>
<keyword evidence="9" id="KW-1185">Reference proteome</keyword>
<dbReference type="Proteomes" id="UP000315295">
    <property type="component" value="Unassembled WGS sequence"/>
</dbReference>
<dbReference type="NCBIfam" id="TIGR01494">
    <property type="entry name" value="ATPase_P-type"/>
    <property type="match status" value="1"/>
</dbReference>
<dbReference type="PRINTS" id="PR00120">
    <property type="entry name" value="HATPASE"/>
</dbReference>
<dbReference type="GO" id="GO:0016020">
    <property type="term" value="C:membrane"/>
    <property type="evidence" value="ECO:0007669"/>
    <property type="project" value="UniProtKB-SubCell"/>
</dbReference>
<dbReference type="PROSITE" id="PS00154">
    <property type="entry name" value="ATPASE_E1_E2"/>
    <property type="match status" value="1"/>
</dbReference>
<evidence type="ECO:0000256" key="7">
    <source>
        <dbReference type="SAM" id="SignalP"/>
    </source>
</evidence>
<evidence type="ECO:0000313" key="9">
    <source>
        <dbReference type="Proteomes" id="UP000315295"/>
    </source>
</evidence>
<reference evidence="8 9" key="1">
    <citation type="journal article" date="2019" name="G3 (Bethesda)">
        <title>Sequencing of a Wild Apple (Malus baccata) Genome Unravels the Differences Between Cultivated and Wild Apple Species Regarding Disease Resistance and Cold Tolerance.</title>
        <authorList>
            <person name="Chen X."/>
        </authorList>
    </citation>
    <scope>NUCLEOTIDE SEQUENCE [LARGE SCALE GENOMIC DNA]</scope>
    <source>
        <strain evidence="9">cv. Shandingzi</strain>
        <tissue evidence="8">Leaves</tissue>
    </source>
</reference>
<comment type="caution">
    <text evidence="8">The sequence shown here is derived from an EMBL/GenBank/DDBJ whole genome shotgun (WGS) entry which is preliminary data.</text>
</comment>
<dbReference type="PANTHER" id="PTHR46594">
    <property type="entry name" value="P-TYPE CATION-TRANSPORTING ATPASE"/>
    <property type="match status" value="1"/>
</dbReference>
<keyword evidence="3" id="KW-0479">Metal-binding</keyword>
<sequence length="366" mass="38695">MDKFELALQCGMSVLVVACPCALGPATPTTVMVATGKGASQGVIIKGGNELEKAHKVKTVVLDKTGTLTVGKPVVVNAVMQCSSPIAQWRSYVLSLLPQSEQPIAKSVVEHAKRLLKTFGSTEHVMEAKDFEVHTGAGVSGRVGDKMGLVGNKRLMRIIMSSEARGCAGHLLSLHSMNITSILVTGDNWATAAAIAKEVGIDKVYAETDPLGKADRIKEFRYDCEIVTRVMKGMAVAMVGDGINDSPALVAADVGMAIGAGSDVAIEAADIVLMKSNLEDVVTAIDLSRKTMSRIRLNYVWALGYNILVKPVAAGVLFPFTGIRLPPWLAGACMAASSLSVLCSSLLLQSYKKPLHIQSVSNGKFA</sequence>
<evidence type="ECO:0000256" key="5">
    <source>
        <dbReference type="ARBA" id="ARBA00023136"/>
    </source>
</evidence>
<dbReference type="InterPro" id="IPR023299">
    <property type="entry name" value="ATPase_P-typ_cyto_dom_N"/>
</dbReference>
<evidence type="ECO:0000256" key="4">
    <source>
        <dbReference type="ARBA" id="ARBA00022989"/>
    </source>
</evidence>
<keyword evidence="5 6" id="KW-0472">Membrane</keyword>
<keyword evidence="7" id="KW-0732">Signal</keyword>
<dbReference type="GO" id="GO:0016887">
    <property type="term" value="F:ATP hydrolysis activity"/>
    <property type="evidence" value="ECO:0007669"/>
    <property type="project" value="InterPro"/>
</dbReference>
<evidence type="ECO:0000256" key="2">
    <source>
        <dbReference type="ARBA" id="ARBA00022692"/>
    </source>
</evidence>
<dbReference type="Pfam" id="PF00702">
    <property type="entry name" value="Hydrolase"/>
    <property type="match status" value="1"/>
</dbReference>